<evidence type="ECO:0000313" key="2">
    <source>
        <dbReference type="Proteomes" id="UP000696184"/>
    </source>
</evidence>
<comment type="caution">
    <text evidence="1">The sequence shown here is derived from an EMBL/GenBank/DDBJ whole genome shotgun (WGS) entry which is preliminary data.</text>
</comment>
<keyword evidence="2" id="KW-1185">Reference proteome</keyword>
<gene>
    <name evidence="1" type="ORF">H8A87_14335</name>
</gene>
<proteinExistence type="predicted"/>
<reference evidence="1 2" key="1">
    <citation type="submission" date="2020-08" db="EMBL/GenBank/DDBJ databases">
        <title>Description of Xenorhabdus lircayensis sp. nov., the symbiotic bacterium associated with the entomopathogenic nematode Steirnernema unicornum.</title>
        <authorList>
            <person name="Castaneda-Alvarez C."/>
            <person name="Prodan S."/>
            <person name="Zamorano A."/>
            <person name="San-Blas E."/>
            <person name="Aballay E."/>
        </authorList>
    </citation>
    <scope>NUCLEOTIDE SEQUENCE [LARGE SCALE GENOMIC DNA]</scope>
    <source>
        <strain evidence="1 2">VLS</strain>
    </source>
</reference>
<dbReference type="Proteomes" id="UP000696184">
    <property type="component" value="Unassembled WGS sequence"/>
</dbReference>
<accession>A0ABS0UAZ2</accession>
<protein>
    <submittedName>
        <fullName evidence="1">Uncharacterized protein</fullName>
    </submittedName>
</protein>
<name>A0ABS0UAZ2_9GAMM</name>
<dbReference type="RefSeq" id="WP_198690628.1">
    <property type="nucleotide sequence ID" value="NZ_CAWPUD010000048.1"/>
</dbReference>
<evidence type="ECO:0000313" key="1">
    <source>
        <dbReference type="EMBL" id="MBI6549855.1"/>
    </source>
</evidence>
<organism evidence="1 2">
    <name type="scientific">Xenorhabdus lircayensis</name>
    <dbReference type="NCBI Taxonomy" id="2763499"/>
    <lineage>
        <taxon>Bacteria</taxon>
        <taxon>Pseudomonadati</taxon>
        <taxon>Pseudomonadota</taxon>
        <taxon>Gammaproteobacteria</taxon>
        <taxon>Enterobacterales</taxon>
        <taxon>Morganellaceae</taxon>
        <taxon>Xenorhabdus</taxon>
    </lineage>
</organism>
<sequence length="104" mass="11527">MQKNTTDPNNDIEIQQKSPSVSGYVDFIHVASPVSNNISVQISEDGKITLKDGRLTNGIGASPGDKLLMVLQLALIHKIRVNITMHIHEGTNYIDHIALIREKR</sequence>
<dbReference type="EMBL" id="JACOII010000049">
    <property type="protein sequence ID" value="MBI6549855.1"/>
    <property type="molecule type" value="Genomic_DNA"/>
</dbReference>